<dbReference type="AlphaFoldDB" id="A0A1J1J707"/>
<feature type="transmembrane region" description="Helical" evidence="1">
    <location>
        <begin position="139"/>
        <end position="159"/>
    </location>
</feature>
<feature type="transmembrane region" description="Helical" evidence="1">
    <location>
        <begin position="113"/>
        <end position="133"/>
    </location>
</feature>
<keyword evidence="1" id="KW-1133">Transmembrane helix</keyword>
<evidence type="ECO:0000313" key="2">
    <source>
        <dbReference type="EMBL" id="CRL06673.1"/>
    </source>
</evidence>
<evidence type="ECO:0000313" key="3">
    <source>
        <dbReference type="Proteomes" id="UP000183832"/>
    </source>
</evidence>
<sequence length="197" mass="23215">MYFLQSIDSNCGPSMCYIPSTCNRVKGMKDVNVWQIPFKNQFYNLLLTLHDKMMCQDCIVFCYWFCMALAIYGLTEALNEFFWTYRDKKYEPKRFLNRVYRKIPIKYRRNSRLCGGLLHIITSTFFLLGLLGLQNEMMLPWVILVGSIIVFEGLFLTLCMAAGEPNTHKPMLSLIFLLFRFAISLHMIMMIRSTQLY</sequence>
<organism evidence="2 3">
    <name type="scientific">Clunio marinus</name>
    <dbReference type="NCBI Taxonomy" id="568069"/>
    <lineage>
        <taxon>Eukaryota</taxon>
        <taxon>Metazoa</taxon>
        <taxon>Ecdysozoa</taxon>
        <taxon>Arthropoda</taxon>
        <taxon>Hexapoda</taxon>
        <taxon>Insecta</taxon>
        <taxon>Pterygota</taxon>
        <taxon>Neoptera</taxon>
        <taxon>Endopterygota</taxon>
        <taxon>Diptera</taxon>
        <taxon>Nematocera</taxon>
        <taxon>Chironomoidea</taxon>
        <taxon>Chironomidae</taxon>
        <taxon>Clunio</taxon>
    </lineage>
</organism>
<evidence type="ECO:0000256" key="1">
    <source>
        <dbReference type="SAM" id="Phobius"/>
    </source>
</evidence>
<proteinExistence type="predicted"/>
<keyword evidence="1" id="KW-0472">Membrane</keyword>
<gene>
    <name evidence="2" type="ORF">CLUMA_CG019796</name>
</gene>
<dbReference type="EMBL" id="CVRI01000067">
    <property type="protein sequence ID" value="CRL06673.1"/>
    <property type="molecule type" value="Genomic_DNA"/>
</dbReference>
<feature type="transmembrane region" description="Helical" evidence="1">
    <location>
        <begin position="171"/>
        <end position="191"/>
    </location>
</feature>
<keyword evidence="3" id="KW-1185">Reference proteome</keyword>
<accession>A0A1J1J707</accession>
<keyword evidence="1" id="KW-0812">Transmembrane</keyword>
<dbReference type="Proteomes" id="UP000183832">
    <property type="component" value="Unassembled WGS sequence"/>
</dbReference>
<protein>
    <submittedName>
        <fullName evidence="2">CLUMA_CG019796, isoform A</fullName>
    </submittedName>
</protein>
<name>A0A1J1J707_9DIPT</name>
<reference evidence="2 3" key="1">
    <citation type="submission" date="2015-04" db="EMBL/GenBank/DDBJ databases">
        <authorList>
            <person name="Syromyatnikov M.Y."/>
            <person name="Popov V.N."/>
        </authorList>
    </citation>
    <scope>NUCLEOTIDE SEQUENCE [LARGE SCALE GENOMIC DNA]</scope>
</reference>